<evidence type="ECO:0000313" key="1">
    <source>
        <dbReference type="EMBL" id="KAJ9069427.1"/>
    </source>
</evidence>
<protein>
    <submittedName>
        <fullName evidence="1">Uncharacterized protein</fullName>
    </submittedName>
</protein>
<comment type="caution">
    <text evidence="1">The sequence shown here is derived from an EMBL/GenBank/DDBJ whole genome shotgun (WGS) entry which is preliminary data.</text>
</comment>
<proteinExistence type="predicted"/>
<gene>
    <name evidence="1" type="ORF">DSO57_1018655</name>
</gene>
<name>A0ACC2T4D8_9FUNG</name>
<organism evidence="1 2">
    <name type="scientific">Entomophthora muscae</name>
    <dbReference type="NCBI Taxonomy" id="34485"/>
    <lineage>
        <taxon>Eukaryota</taxon>
        <taxon>Fungi</taxon>
        <taxon>Fungi incertae sedis</taxon>
        <taxon>Zoopagomycota</taxon>
        <taxon>Entomophthoromycotina</taxon>
        <taxon>Entomophthoromycetes</taxon>
        <taxon>Entomophthorales</taxon>
        <taxon>Entomophthoraceae</taxon>
        <taxon>Entomophthora</taxon>
    </lineage>
</organism>
<sequence length="259" mass="29663">MNLDFISGIVQYNHPTRGNKVQRLCGTLSLNASPEDKLSEFISIVRRQQLFPRLQWVLNIAGAEDIPDENSLWRQWLYQCCTEFGYWQVAPPKEHKAARSRAATYDDWDRLFCGDVYGKSFRQGPDVNATNSHYLGKKLDIDNIFWVNGELDPWMPLSVTSRSHHHPRPFVIRNASHAMDLSADHPLDWDDLVLAKSLIKRHIAHWVKPHHMAAQQNFHSIILSDHKLLFIGLAVSAVAIHNIFSAIRNNVAAKISQKT</sequence>
<accession>A0ACC2T4D8</accession>
<evidence type="ECO:0000313" key="2">
    <source>
        <dbReference type="Proteomes" id="UP001165960"/>
    </source>
</evidence>
<dbReference type="Proteomes" id="UP001165960">
    <property type="component" value="Unassembled WGS sequence"/>
</dbReference>
<keyword evidence="2" id="KW-1185">Reference proteome</keyword>
<reference evidence="1" key="1">
    <citation type="submission" date="2022-04" db="EMBL/GenBank/DDBJ databases">
        <title>Genome of the entomopathogenic fungus Entomophthora muscae.</title>
        <authorList>
            <person name="Elya C."/>
            <person name="Lovett B.R."/>
            <person name="Lee E."/>
            <person name="Macias A.M."/>
            <person name="Hajek A.E."/>
            <person name="De Bivort B.L."/>
            <person name="Kasson M.T."/>
            <person name="De Fine Licht H.H."/>
            <person name="Stajich J.E."/>
        </authorList>
    </citation>
    <scope>NUCLEOTIDE SEQUENCE</scope>
    <source>
        <strain evidence="1">Berkeley</strain>
    </source>
</reference>
<dbReference type="EMBL" id="QTSX02003632">
    <property type="protein sequence ID" value="KAJ9069427.1"/>
    <property type="molecule type" value="Genomic_DNA"/>
</dbReference>